<reference evidence="2" key="1">
    <citation type="submission" date="2020-11" db="EMBL/GenBank/DDBJ databases">
        <authorList>
            <consortium name="DOE Joint Genome Institute"/>
            <person name="Ahrendt S."/>
            <person name="Riley R."/>
            <person name="Andreopoulos W."/>
            <person name="Labutti K."/>
            <person name="Pangilinan J."/>
            <person name="Ruiz-Duenas F.J."/>
            <person name="Barrasa J.M."/>
            <person name="Sanchez-Garcia M."/>
            <person name="Camarero S."/>
            <person name="Miyauchi S."/>
            <person name="Serrano A."/>
            <person name="Linde D."/>
            <person name="Babiker R."/>
            <person name="Drula E."/>
            <person name="Ayuso-Fernandez I."/>
            <person name="Pacheco R."/>
            <person name="Padilla G."/>
            <person name="Ferreira P."/>
            <person name="Barriuso J."/>
            <person name="Kellner H."/>
            <person name="Castanera R."/>
            <person name="Alfaro M."/>
            <person name="Ramirez L."/>
            <person name="Pisabarro A.G."/>
            <person name="Kuo A."/>
            <person name="Tritt A."/>
            <person name="Lipzen A."/>
            <person name="He G."/>
            <person name="Yan M."/>
            <person name="Ng V."/>
            <person name="Cullen D."/>
            <person name="Martin F."/>
            <person name="Rosso M.-N."/>
            <person name="Henrissat B."/>
            <person name="Hibbett D."/>
            <person name="Martinez A.T."/>
            <person name="Grigoriev I.V."/>
        </authorList>
    </citation>
    <scope>NUCLEOTIDE SEQUENCE</scope>
    <source>
        <strain evidence="2">ATCC 90797</strain>
    </source>
</reference>
<gene>
    <name evidence="2" type="ORF">BDN71DRAFT_1590974</name>
</gene>
<dbReference type="Proteomes" id="UP000807025">
    <property type="component" value="Unassembled WGS sequence"/>
</dbReference>
<evidence type="ECO:0000313" key="2">
    <source>
        <dbReference type="EMBL" id="KAF9493577.1"/>
    </source>
</evidence>
<protein>
    <submittedName>
        <fullName evidence="2">Uncharacterized protein</fullName>
    </submittedName>
</protein>
<feature type="region of interest" description="Disordered" evidence="1">
    <location>
        <begin position="91"/>
        <end position="148"/>
    </location>
</feature>
<dbReference type="OrthoDB" id="6103986at2759"/>
<dbReference type="AlphaFoldDB" id="A0A9P5ZU84"/>
<proteinExistence type="predicted"/>
<comment type="caution">
    <text evidence="2">The sequence shown here is derived from an EMBL/GenBank/DDBJ whole genome shotgun (WGS) entry which is preliminary data.</text>
</comment>
<sequence length="148" mass="16742">MWAETFLPMQLTTKHGDYSQLRPTLGEPDAPKDNGVLYIFFISRSCCVFVNFNRDGHLQTGIERFNGAQLQPNDPRCPKLVCRVRRNDDDLKAGIGGQRGSGVHMRWTKEQKKKHVDRQPAEMSSSDDPLTNPSEYHGQASTYSDEDG</sequence>
<organism evidence="2 3">
    <name type="scientific">Pleurotus eryngii</name>
    <name type="common">Boletus of the steppes</name>
    <dbReference type="NCBI Taxonomy" id="5323"/>
    <lineage>
        <taxon>Eukaryota</taxon>
        <taxon>Fungi</taxon>
        <taxon>Dikarya</taxon>
        <taxon>Basidiomycota</taxon>
        <taxon>Agaricomycotina</taxon>
        <taxon>Agaricomycetes</taxon>
        <taxon>Agaricomycetidae</taxon>
        <taxon>Agaricales</taxon>
        <taxon>Pleurotineae</taxon>
        <taxon>Pleurotaceae</taxon>
        <taxon>Pleurotus</taxon>
    </lineage>
</organism>
<evidence type="ECO:0000313" key="3">
    <source>
        <dbReference type="Proteomes" id="UP000807025"/>
    </source>
</evidence>
<name>A0A9P5ZU84_PLEER</name>
<keyword evidence="3" id="KW-1185">Reference proteome</keyword>
<accession>A0A9P5ZU84</accession>
<feature type="compositionally biased region" description="Polar residues" evidence="1">
    <location>
        <begin position="122"/>
        <end position="148"/>
    </location>
</feature>
<dbReference type="EMBL" id="MU154583">
    <property type="protein sequence ID" value="KAF9493577.1"/>
    <property type="molecule type" value="Genomic_DNA"/>
</dbReference>
<evidence type="ECO:0000256" key="1">
    <source>
        <dbReference type="SAM" id="MobiDB-lite"/>
    </source>
</evidence>